<feature type="region of interest" description="Disordered" evidence="1">
    <location>
        <begin position="1"/>
        <end position="30"/>
    </location>
</feature>
<organism evidence="2">
    <name type="scientific">Anguilla anguilla</name>
    <name type="common">European freshwater eel</name>
    <name type="synonym">Muraena anguilla</name>
    <dbReference type="NCBI Taxonomy" id="7936"/>
    <lineage>
        <taxon>Eukaryota</taxon>
        <taxon>Metazoa</taxon>
        <taxon>Chordata</taxon>
        <taxon>Craniata</taxon>
        <taxon>Vertebrata</taxon>
        <taxon>Euteleostomi</taxon>
        <taxon>Actinopterygii</taxon>
        <taxon>Neopterygii</taxon>
        <taxon>Teleostei</taxon>
        <taxon>Anguilliformes</taxon>
        <taxon>Anguillidae</taxon>
        <taxon>Anguilla</taxon>
    </lineage>
</organism>
<protein>
    <submittedName>
        <fullName evidence="2">Uncharacterized protein</fullName>
    </submittedName>
</protein>
<reference evidence="2" key="1">
    <citation type="submission" date="2014-11" db="EMBL/GenBank/DDBJ databases">
        <authorList>
            <person name="Amaro Gonzalez C."/>
        </authorList>
    </citation>
    <scope>NUCLEOTIDE SEQUENCE</scope>
</reference>
<evidence type="ECO:0000313" key="2">
    <source>
        <dbReference type="EMBL" id="JAH88427.1"/>
    </source>
</evidence>
<feature type="compositionally biased region" description="Polar residues" evidence="1">
    <location>
        <begin position="13"/>
        <end position="27"/>
    </location>
</feature>
<dbReference type="AlphaFoldDB" id="A0A0E9WDL4"/>
<name>A0A0E9WDL4_ANGAN</name>
<reference evidence="2" key="2">
    <citation type="journal article" date="2015" name="Fish Shellfish Immunol.">
        <title>Early steps in the European eel (Anguilla anguilla)-Vibrio vulnificus interaction in the gills: Role of the RtxA13 toxin.</title>
        <authorList>
            <person name="Callol A."/>
            <person name="Pajuelo D."/>
            <person name="Ebbesson L."/>
            <person name="Teles M."/>
            <person name="MacKenzie S."/>
            <person name="Amaro C."/>
        </authorList>
    </citation>
    <scope>NUCLEOTIDE SEQUENCE</scope>
</reference>
<proteinExistence type="predicted"/>
<dbReference type="EMBL" id="GBXM01020150">
    <property type="protein sequence ID" value="JAH88427.1"/>
    <property type="molecule type" value="Transcribed_RNA"/>
</dbReference>
<accession>A0A0E9WDL4</accession>
<sequence>MKARNEEPCKCQTKINNGKRNPPSTMEATRYNPLIPTETPIPIQSPISTKSTVKCQLYSLNVVSLIT</sequence>
<evidence type="ECO:0000256" key="1">
    <source>
        <dbReference type="SAM" id="MobiDB-lite"/>
    </source>
</evidence>